<evidence type="ECO:0000256" key="2">
    <source>
        <dbReference type="ARBA" id="ARBA00022771"/>
    </source>
</evidence>
<name>A0ABM4WFL5_COFAR</name>
<evidence type="ECO:0000256" key="3">
    <source>
        <dbReference type="ARBA" id="ARBA00022833"/>
    </source>
</evidence>
<keyword evidence="1" id="KW-0479">Metal-binding</keyword>
<dbReference type="Pfam" id="PF04434">
    <property type="entry name" value="SWIM"/>
    <property type="match status" value="1"/>
</dbReference>
<evidence type="ECO:0000313" key="8">
    <source>
        <dbReference type="RefSeq" id="XP_071930588.1"/>
    </source>
</evidence>
<reference evidence="8" key="1">
    <citation type="submission" date="2025-08" db="UniProtKB">
        <authorList>
            <consortium name="RefSeq"/>
        </authorList>
    </citation>
    <scope>IDENTIFICATION</scope>
    <source>
        <tissue evidence="8">Leaves</tissue>
    </source>
</reference>
<accession>A0ABM4WFL5</accession>
<evidence type="ECO:0000259" key="6">
    <source>
        <dbReference type="PROSITE" id="PS50966"/>
    </source>
</evidence>
<evidence type="ECO:0000256" key="1">
    <source>
        <dbReference type="ARBA" id="ARBA00022723"/>
    </source>
</evidence>
<feature type="domain" description="SWIM-type" evidence="6">
    <location>
        <begin position="878"/>
        <end position="910"/>
    </location>
</feature>
<dbReference type="InterPro" id="IPR058594">
    <property type="entry name" value="PB1-like_dom_pln"/>
</dbReference>
<feature type="compositionally biased region" description="Polar residues" evidence="5">
    <location>
        <begin position="1040"/>
        <end position="1052"/>
    </location>
</feature>
<dbReference type="PROSITE" id="PS50966">
    <property type="entry name" value="ZF_SWIM"/>
    <property type="match status" value="1"/>
</dbReference>
<dbReference type="RefSeq" id="XP_071930588.1">
    <property type="nucleotide sequence ID" value="XM_072074487.1"/>
</dbReference>
<feature type="compositionally biased region" description="Polar residues" evidence="5">
    <location>
        <begin position="181"/>
        <end position="191"/>
    </location>
</feature>
<feature type="compositionally biased region" description="Basic residues" evidence="5">
    <location>
        <begin position="196"/>
        <end position="210"/>
    </location>
</feature>
<feature type="compositionally biased region" description="Basic and acidic residues" evidence="5">
    <location>
        <begin position="969"/>
        <end position="979"/>
    </location>
</feature>
<feature type="compositionally biased region" description="Polar residues" evidence="5">
    <location>
        <begin position="1017"/>
        <end position="1032"/>
    </location>
</feature>
<evidence type="ECO:0000256" key="5">
    <source>
        <dbReference type="SAM" id="MobiDB-lite"/>
    </source>
</evidence>
<dbReference type="InterPro" id="IPR006564">
    <property type="entry name" value="Znf_PMZ"/>
</dbReference>
<dbReference type="Pfam" id="PF10551">
    <property type="entry name" value="MULE"/>
    <property type="match status" value="1"/>
</dbReference>
<organism evidence="7 8">
    <name type="scientific">Coffea arabica</name>
    <name type="common">Arabian coffee</name>
    <dbReference type="NCBI Taxonomy" id="13443"/>
    <lineage>
        <taxon>Eukaryota</taxon>
        <taxon>Viridiplantae</taxon>
        <taxon>Streptophyta</taxon>
        <taxon>Embryophyta</taxon>
        <taxon>Tracheophyta</taxon>
        <taxon>Spermatophyta</taxon>
        <taxon>Magnoliopsida</taxon>
        <taxon>eudicotyledons</taxon>
        <taxon>Gunneridae</taxon>
        <taxon>Pentapetalae</taxon>
        <taxon>asterids</taxon>
        <taxon>lamiids</taxon>
        <taxon>Gentianales</taxon>
        <taxon>Rubiaceae</taxon>
        <taxon>Ixoroideae</taxon>
        <taxon>Gardenieae complex</taxon>
        <taxon>Bertiereae - Coffeeae clade</taxon>
        <taxon>Coffeeae</taxon>
        <taxon>Coffea</taxon>
    </lineage>
</organism>
<gene>
    <name evidence="8" type="primary">LOC140035055</name>
</gene>
<keyword evidence="2 4" id="KW-0863">Zinc-finger</keyword>
<dbReference type="PANTHER" id="PTHR31973:SF187">
    <property type="entry name" value="MUTATOR TRANSPOSASE MUDRA PROTEIN"/>
    <property type="match status" value="1"/>
</dbReference>
<evidence type="ECO:0000256" key="4">
    <source>
        <dbReference type="PROSITE-ProRule" id="PRU00325"/>
    </source>
</evidence>
<dbReference type="PANTHER" id="PTHR31973">
    <property type="entry name" value="POLYPROTEIN, PUTATIVE-RELATED"/>
    <property type="match status" value="1"/>
</dbReference>
<keyword evidence="3" id="KW-0862">Zinc</keyword>
<feature type="region of interest" description="Disordered" evidence="5">
    <location>
        <begin position="133"/>
        <end position="222"/>
    </location>
</feature>
<dbReference type="Pfam" id="PF03108">
    <property type="entry name" value="DBD_Tnp_Mut"/>
    <property type="match status" value="1"/>
</dbReference>
<dbReference type="InterPro" id="IPR004332">
    <property type="entry name" value="Transposase_MuDR"/>
</dbReference>
<feature type="compositionally biased region" description="Basic residues" evidence="5">
    <location>
        <begin position="959"/>
        <end position="968"/>
    </location>
</feature>
<dbReference type="InterPro" id="IPR007527">
    <property type="entry name" value="Znf_SWIM"/>
</dbReference>
<proteinExistence type="predicted"/>
<evidence type="ECO:0000313" key="7">
    <source>
        <dbReference type="Proteomes" id="UP001652660"/>
    </source>
</evidence>
<keyword evidence="7" id="KW-1185">Reference proteome</keyword>
<dbReference type="GeneID" id="140035055"/>
<feature type="region of interest" description="Disordered" evidence="5">
    <location>
        <begin position="997"/>
        <end position="1065"/>
    </location>
</feature>
<dbReference type="Pfam" id="PF26130">
    <property type="entry name" value="PB1-like"/>
    <property type="match status" value="1"/>
</dbReference>
<dbReference type="InterPro" id="IPR018289">
    <property type="entry name" value="MULE_transposase_dom"/>
</dbReference>
<feature type="region of interest" description="Disordered" evidence="5">
    <location>
        <begin position="308"/>
        <end position="393"/>
    </location>
</feature>
<protein>
    <recommendedName>
        <fullName evidence="6">SWIM-type domain-containing protein</fullName>
    </recommendedName>
</protein>
<dbReference type="SMART" id="SM00575">
    <property type="entry name" value="ZnF_PMZ"/>
    <property type="match status" value="1"/>
</dbReference>
<sequence>MSDPFRTVDIHMHYGGQFIHHPNIRYTSDSVRVFHNCDPDELSTFLLFNLYSKIEKEAACAKFWYSIPDHDVDVGVIPINDDVDIELLNTCYEGLPFMHIYVEAGQTPLKIISPDGKLLFERVTNDGPLALPYNEGSSELNSDLTRKGAGASQNPVDLTGFEPYIGDTRGQENDLDGPTAVETNDGTQNPFEPTKKNRRKGGKTPSRKRQTVVQPVKRAARKTVRKLFQQTTRTSVETNQVNNEQHCDFDRTSLEKNQVNNEQQHHSDGNEEPDPDWLREGLEFAEDEDIFATAGSTVLQTNQQIGDLNEQQQQHQQPQGEESTAQHQQTEDLNEQQQQHQQRQGEESTAQHQQTEDLNKQQQQYEEAQGEESTAQHQHGGDQPIGPDSEEWNEPVTADEDFLYSGDENGPDYSYFNASVEFNKPNFELKVGKKFTHFTKFREALVEWNIREGYEVLYINNDSWRITAKCAKGCSWRIHASRINRTDTFQIKTLKGEHHCGREYTNKHATSTYLSRKFQEKVRDDPNCSLDGIINDARRRFMVNISGKKAYRTKRKAREAIKGCDMEQYEQLWDYAATVRQSNPDSHIAIQIDRRSIEERATFQRLFYGLGALKKGFLAGCRPIIGLDGCFLKGPFGGQLLAALGRDGNDNMFPIAIAIVEAENYNSWTWFLKELITHIGRGNVVPYTFISDRQKGLVHAIEELFPGAEHRFCLRHLFENFKAKFKDSELRELFWATASATNGDDFKRALNALEIAQPQNGENLTAAGWLKRLPYHLWSRAHYGMAAKTDISVNNLNESFNNYILKARDEPIVTLLEFFRRKLMQRLTLKRQGMESYGGRLCPNIIEKLAKSIEKSRHCITIFDGIESFEVDGFNRTSVVNLQHRSCSCGAFQLTGIPCVHAISAIQSMRMKVENYVDECYSKEAYLRAYAYSIGAVPSKEHWIDSGMQLLNPPFVKKQPGRPKKLRRRGPDEPRDPQRASKKGLPVYCKRCLKTGHNRRTCKEPPHPKSKLYKAPASNTQRGAITASTSAPTREAPVHQVSQQSSTAAVTDNNSSSRSKRFKKN</sequence>
<dbReference type="Proteomes" id="UP001652660">
    <property type="component" value="Chromosome 2c"/>
</dbReference>
<feature type="region of interest" description="Disordered" evidence="5">
    <location>
        <begin position="952"/>
        <end position="982"/>
    </location>
</feature>